<name>A0A645FVH3_9ZZZZ</name>
<organism evidence="1">
    <name type="scientific">bioreactor metagenome</name>
    <dbReference type="NCBI Taxonomy" id="1076179"/>
    <lineage>
        <taxon>unclassified sequences</taxon>
        <taxon>metagenomes</taxon>
        <taxon>ecological metagenomes</taxon>
    </lineage>
</organism>
<proteinExistence type="predicted"/>
<accession>A0A645FVH3</accession>
<dbReference type="AlphaFoldDB" id="A0A645FVH3"/>
<sequence>MKPEVTCEIKTSTSITYREVGSNTSNQSEIMPEVREGLKEGLGMTDDTINDFYKNGDHYYLYVIDCIITNKSEFKTNIDGIKKNGTEGLYWADDSFPNLGLGPYEIDPYGIATTSCMELWVKDIEPEPGFEKKILKLLENNNLKVSYKKVYEGFDRYFAPNNTYYTDVVVHQPE</sequence>
<comment type="caution">
    <text evidence="1">The sequence shown here is derived from an EMBL/GenBank/DDBJ whole genome shotgun (WGS) entry which is preliminary data.</text>
</comment>
<reference evidence="1" key="1">
    <citation type="submission" date="2019-08" db="EMBL/GenBank/DDBJ databases">
        <authorList>
            <person name="Kucharzyk K."/>
            <person name="Murdoch R.W."/>
            <person name="Higgins S."/>
            <person name="Loffler F."/>
        </authorList>
    </citation>
    <scope>NUCLEOTIDE SEQUENCE</scope>
</reference>
<dbReference type="EMBL" id="VSSQ01065870">
    <property type="protein sequence ID" value="MPN18518.1"/>
    <property type="molecule type" value="Genomic_DNA"/>
</dbReference>
<protein>
    <submittedName>
        <fullName evidence="1">Uncharacterized protein</fullName>
    </submittedName>
</protein>
<evidence type="ECO:0000313" key="1">
    <source>
        <dbReference type="EMBL" id="MPN18518.1"/>
    </source>
</evidence>
<gene>
    <name evidence="1" type="ORF">SDC9_165878</name>
</gene>